<name>A0ABR9ZZZ6_9FIRM</name>
<organism evidence="3 4">
    <name type="scientific">Fusibacter ferrireducens</name>
    <dbReference type="NCBI Taxonomy" id="2785058"/>
    <lineage>
        <taxon>Bacteria</taxon>
        <taxon>Bacillati</taxon>
        <taxon>Bacillota</taxon>
        <taxon>Clostridia</taxon>
        <taxon>Eubacteriales</taxon>
        <taxon>Eubacteriales Family XII. Incertae Sedis</taxon>
        <taxon>Fusibacter</taxon>
    </lineage>
</organism>
<feature type="domain" description="WCX" evidence="2">
    <location>
        <begin position="248"/>
        <end position="322"/>
    </location>
</feature>
<accession>A0ABR9ZZZ6</accession>
<evidence type="ECO:0000313" key="4">
    <source>
        <dbReference type="Proteomes" id="UP000614200"/>
    </source>
</evidence>
<protein>
    <submittedName>
        <fullName evidence="3">WYL domain-containing transcriptional regulator</fullName>
    </submittedName>
</protein>
<evidence type="ECO:0000313" key="3">
    <source>
        <dbReference type="EMBL" id="MBF4696022.1"/>
    </source>
</evidence>
<dbReference type="PANTHER" id="PTHR34580">
    <property type="match status" value="1"/>
</dbReference>
<reference evidence="3 4" key="1">
    <citation type="submission" date="2020-11" db="EMBL/GenBank/DDBJ databases">
        <title>Fusibacter basophilias sp. nov.</title>
        <authorList>
            <person name="Qiu D."/>
        </authorList>
    </citation>
    <scope>NUCLEOTIDE SEQUENCE [LARGE SCALE GENOMIC DNA]</scope>
    <source>
        <strain evidence="3 4">Q10-2</strain>
    </source>
</reference>
<dbReference type="EMBL" id="JADKNH010000028">
    <property type="protein sequence ID" value="MBF4696022.1"/>
    <property type="molecule type" value="Genomic_DNA"/>
</dbReference>
<evidence type="ECO:0000259" key="1">
    <source>
        <dbReference type="Pfam" id="PF13280"/>
    </source>
</evidence>
<dbReference type="InterPro" id="IPR051534">
    <property type="entry name" value="CBASS_pafABC_assoc_protein"/>
</dbReference>
<dbReference type="Pfam" id="PF13280">
    <property type="entry name" value="WYL"/>
    <property type="match status" value="1"/>
</dbReference>
<comment type="caution">
    <text evidence="3">The sequence shown here is derived from an EMBL/GenBank/DDBJ whole genome shotgun (WGS) entry which is preliminary data.</text>
</comment>
<dbReference type="InterPro" id="IPR036390">
    <property type="entry name" value="WH_DNA-bd_sf"/>
</dbReference>
<evidence type="ECO:0000259" key="2">
    <source>
        <dbReference type="Pfam" id="PF25583"/>
    </source>
</evidence>
<dbReference type="InterPro" id="IPR057727">
    <property type="entry name" value="WCX_dom"/>
</dbReference>
<dbReference type="Proteomes" id="UP000614200">
    <property type="component" value="Unassembled WGS sequence"/>
</dbReference>
<dbReference type="PANTHER" id="PTHR34580:SF1">
    <property type="entry name" value="PROTEIN PAFC"/>
    <property type="match status" value="1"/>
</dbReference>
<keyword evidence="4" id="KW-1185">Reference proteome</keyword>
<gene>
    <name evidence="3" type="ORF">ISU02_23225</name>
</gene>
<dbReference type="RefSeq" id="WP_194704258.1">
    <property type="nucleotide sequence ID" value="NZ_JADKNH010000028.1"/>
</dbReference>
<proteinExistence type="predicted"/>
<dbReference type="Pfam" id="PF25583">
    <property type="entry name" value="WCX"/>
    <property type="match status" value="1"/>
</dbReference>
<dbReference type="PROSITE" id="PS52050">
    <property type="entry name" value="WYL"/>
    <property type="match status" value="1"/>
</dbReference>
<dbReference type="SUPFAM" id="SSF46785">
    <property type="entry name" value="Winged helix' DNA-binding domain"/>
    <property type="match status" value="1"/>
</dbReference>
<dbReference type="InterPro" id="IPR026881">
    <property type="entry name" value="WYL_dom"/>
</dbReference>
<feature type="domain" description="WYL" evidence="1">
    <location>
        <begin position="143"/>
        <end position="217"/>
    </location>
</feature>
<sequence length="327" mass="38813">MGANSKLKLKPFYIMKILMEQTDEQHPITVNELIEELVKFDISAERKSIYADIEMLTEYGLDIICQKGRANQYFIGARDFELPELKLLVDAVQSSRFITYKKSEELISKLEKLTSVHEAQELHRHVVISDQIKTMNESIYYNVNDINKAIQQNKQIRFKYFDYNLDKQVEYRRNGEWYYASPYAFTWDDDNYYMIAFYERYEDISNFRVDRMTSIEVIDEDRVFEGDSQEFNVADYSKKIFRMFSGETEKVKLQFDNSLINIVIDRFGKEVEIQKVDQNAFLIEVDVVATNTFLSWLFMFGDKVKIVEPLSLRKEMISTIMKISNIY</sequence>